<name>A0A8D8UAK9_9HEMI</name>
<proteinExistence type="predicted"/>
<reference evidence="1" key="1">
    <citation type="submission" date="2021-05" db="EMBL/GenBank/DDBJ databases">
        <authorList>
            <person name="Alioto T."/>
            <person name="Alioto T."/>
            <person name="Gomez Garrido J."/>
        </authorList>
    </citation>
    <scope>NUCLEOTIDE SEQUENCE</scope>
</reference>
<organism evidence="1">
    <name type="scientific">Cacopsylla melanoneura</name>
    <dbReference type="NCBI Taxonomy" id="428564"/>
    <lineage>
        <taxon>Eukaryota</taxon>
        <taxon>Metazoa</taxon>
        <taxon>Ecdysozoa</taxon>
        <taxon>Arthropoda</taxon>
        <taxon>Hexapoda</taxon>
        <taxon>Insecta</taxon>
        <taxon>Pterygota</taxon>
        <taxon>Neoptera</taxon>
        <taxon>Paraneoptera</taxon>
        <taxon>Hemiptera</taxon>
        <taxon>Sternorrhyncha</taxon>
        <taxon>Psylloidea</taxon>
        <taxon>Psyllidae</taxon>
        <taxon>Psyllinae</taxon>
        <taxon>Cacopsylla</taxon>
    </lineage>
</organism>
<protein>
    <submittedName>
        <fullName evidence="1">Uncharacterized protein</fullName>
    </submittedName>
</protein>
<dbReference type="AlphaFoldDB" id="A0A8D8UAK9"/>
<sequence length="128" mass="14801">MEWFSRDFTLWSLKKVACGAFLTHVHVGSLTLPKGYLDTCLAHSSSCQRCRLRRFQRDLFIYFGLPIESIKPPPKFFSGCAPDNNKLQLKGNLKIKHNRKIKGPTNLRISAEILRTNINFLNNYHFGF</sequence>
<dbReference type="EMBL" id="HBUF01338904">
    <property type="protein sequence ID" value="CAG6699132.1"/>
    <property type="molecule type" value="Transcribed_RNA"/>
</dbReference>
<evidence type="ECO:0000313" key="1">
    <source>
        <dbReference type="EMBL" id="CAG6699132.1"/>
    </source>
</evidence>
<accession>A0A8D8UAK9</accession>